<evidence type="ECO:0000313" key="2">
    <source>
        <dbReference type="Proteomes" id="UP001465426"/>
    </source>
</evidence>
<sequence>MNINHIVQNLFQENLLSSKPLELRDGQLVYGKLSKLFPQQMAEVQIGSQKMLANLTIPLTVDQSYWFQVSITNDKPVLKVLTQANEAPTEKGNMTGLLHQLNLPNSKENRMLLQYILSNNLPITKEAIGNVREWLPSFIGKQDLSIIGQMLERELPLTKEVFSSLTSLQSDKGFSVMIEELQHQLSAHKVKEPILTNLLSSLTEGENFSKDSMVDTIKTIIHKMGYSYEAGLLKRTPMEDEQAFHQEMLKPMLLELMEKDVPIAVKETAGQLIDKMTGYQLMSQQTGPIMQLVTEIPLRFFNQQVDVTMQYNGRKTEDGKVDSNYCRILFYLELAHMKDTVIDLNIQNRIMNMSILNDQATEIMPIIKQKEESLKERLRELDYKLMAVHVRPLTKEDRPMWSPQQAMRVNGYKGVDLKI</sequence>
<name>A0ABV1ESU7_9BACI</name>
<keyword evidence="2" id="KW-1185">Reference proteome</keyword>
<organism evidence="1 2">
    <name type="scientific">Niallia hominis</name>
    <dbReference type="NCBI Taxonomy" id="3133173"/>
    <lineage>
        <taxon>Bacteria</taxon>
        <taxon>Bacillati</taxon>
        <taxon>Bacillota</taxon>
        <taxon>Bacilli</taxon>
        <taxon>Bacillales</taxon>
        <taxon>Bacillaceae</taxon>
        <taxon>Niallia</taxon>
    </lineage>
</organism>
<protein>
    <recommendedName>
        <fullName evidence="3">Flagellar hook-length control protein-like C-terminal domain-containing protein</fullName>
    </recommendedName>
</protein>
<evidence type="ECO:0008006" key="3">
    <source>
        <dbReference type="Google" id="ProtNLM"/>
    </source>
</evidence>
<dbReference type="RefSeq" id="WP_349204040.1">
    <property type="nucleotide sequence ID" value="NZ_JBBMFN010000001.1"/>
</dbReference>
<gene>
    <name evidence="1" type="ORF">WMO63_00560</name>
</gene>
<dbReference type="Proteomes" id="UP001465426">
    <property type="component" value="Unassembled WGS sequence"/>
</dbReference>
<proteinExistence type="predicted"/>
<accession>A0ABV1ESU7</accession>
<evidence type="ECO:0000313" key="1">
    <source>
        <dbReference type="EMBL" id="MEQ2464157.1"/>
    </source>
</evidence>
<reference evidence="1 2" key="1">
    <citation type="submission" date="2024-03" db="EMBL/GenBank/DDBJ databases">
        <title>Human intestinal bacterial collection.</title>
        <authorList>
            <person name="Pauvert C."/>
            <person name="Hitch T.C.A."/>
            <person name="Clavel T."/>
        </authorList>
    </citation>
    <scope>NUCLEOTIDE SEQUENCE [LARGE SCALE GENOMIC DNA]</scope>
    <source>
        <strain evidence="1 2">CLA-SR-H024</strain>
    </source>
</reference>
<dbReference type="EMBL" id="JBBMFN010000001">
    <property type="protein sequence ID" value="MEQ2464157.1"/>
    <property type="molecule type" value="Genomic_DNA"/>
</dbReference>
<comment type="caution">
    <text evidence="1">The sequence shown here is derived from an EMBL/GenBank/DDBJ whole genome shotgun (WGS) entry which is preliminary data.</text>
</comment>